<dbReference type="STRING" id="9402.L5L2E9"/>
<keyword evidence="13" id="KW-0131">Cell cycle</keyword>
<evidence type="ECO:0000259" key="24">
    <source>
        <dbReference type="PROSITE" id="PS50119"/>
    </source>
</evidence>
<sequence>MASATPLAMMWEEVTCPICLDPTVEPVSIECGHSFCHECISQVGKDGGNYCPVCRKKFLCRNFRPNRQLANLVNNLKQISQNAKEGTQREQCEVHGEKLHLFCEKDGKTLCWVCSQSRKHRDHPMVPIEEAAREYQEKLQMTLQKLRKEQELAEKLEVDVATKRTAWKARRKVETQKLRIHTEFEQQKNFLAEEEQRQLQKLEEDEREQLRILGETEVDLGQRNQVLQELISELERRSRGSALELLQEVKSVLERSESWNMKELNIISPDLRSVCHVPGLKRMLRTCGVHITLDPHTANPWLILSEDRKQAKLGDTQQEMPENEERFDTYPIVLGAQCFESGKFYWEVDVTGKEAWDLGVCEDSVKRKGHFLLSPQNGFWTIWLWNKQKYEAGTCPQTPLYLPVPPSQIGIFLDYDAHTVSFYNITDHGSLIYTFSECAFTGPLRPFFNLGFNDGGRNSAPLTLCPLRMGW</sequence>
<comment type="subcellular location">
    <subcellularLocation>
        <location evidence="1">Cytoplasm</location>
        <location evidence="1">P-body</location>
    </subcellularLocation>
    <subcellularLocation>
        <location evidence="2">Cytoplasm</location>
        <location evidence="2">Stress granule</location>
    </subcellularLocation>
    <subcellularLocation>
        <location evidence="3">Cytoplasmic vesicle</location>
        <location evidence="3">Autophagosome</location>
    </subcellularLocation>
</comment>
<evidence type="ECO:0000256" key="13">
    <source>
        <dbReference type="ARBA" id="ARBA00023306"/>
    </source>
</evidence>
<dbReference type="InterPro" id="IPR006574">
    <property type="entry name" value="PRY"/>
</dbReference>
<dbReference type="Gene3D" id="3.30.160.60">
    <property type="entry name" value="Classic Zinc Finger"/>
    <property type="match status" value="1"/>
</dbReference>
<evidence type="ECO:0000256" key="10">
    <source>
        <dbReference type="ARBA" id="ARBA00023054"/>
    </source>
</evidence>
<dbReference type="FunFam" id="3.30.160.60:FF:000386">
    <property type="entry name" value="Tripartite motif-containing 5 (Predicted)"/>
    <property type="match status" value="1"/>
</dbReference>
<keyword evidence="14" id="KW-0968">Cytoplasmic vesicle</keyword>
<keyword evidence="27" id="KW-1185">Reference proteome</keyword>
<accession>L5L2E9</accession>
<name>L5L2E9_PTEAL</name>
<evidence type="ECO:0000256" key="12">
    <source>
        <dbReference type="ARBA" id="ARBA00023274"/>
    </source>
</evidence>
<dbReference type="GO" id="GO:1990904">
    <property type="term" value="C:ribonucleoprotein complex"/>
    <property type="evidence" value="ECO:0007669"/>
    <property type="project" value="UniProtKB-KW"/>
</dbReference>
<dbReference type="Pfam" id="PF00643">
    <property type="entry name" value="zf-B_box"/>
    <property type="match status" value="1"/>
</dbReference>
<evidence type="ECO:0000256" key="14">
    <source>
        <dbReference type="ARBA" id="ARBA00023329"/>
    </source>
</evidence>
<evidence type="ECO:0000256" key="17">
    <source>
        <dbReference type="ARBA" id="ARBA00077845"/>
    </source>
</evidence>
<dbReference type="InParanoid" id="L5L2E9"/>
<dbReference type="InterPro" id="IPR000315">
    <property type="entry name" value="Znf_B-box"/>
</dbReference>
<evidence type="ECO:0000313" key="26">
    <source>
        <dbReference type="EMBL" id="ELK17884.1"/>
    </source>
</evidence>
<dbReference type="InterPro" id="IPR001841">
    <property type="entry name" value="Znf_RING"/>
</dbReference>
<dbReference type="PROSITE" id="PS00518">
    <property type="entry name" value="ZF_RING_1"/>
    <property type="match status" value="1"/>
</dbReference>
<dbReference type="Gene3D" id="3.30.40.10">
    <property type="entry name" value="Zinc/RING finger domain, C3HC4 (zinc finger)"/>
    <property type="match status" value="1"/>
</dbReference>
<keyword evidence="5" id="KW-0963">Cytoplasm</keyword>
<dbReference type="InterPro" id="IPR013083">
    <property type="entry name" value="Znf_RING/FYVE/PHD"/>
</dbReference>
<dbReference type="PROSITE" id="PS50089">
    <property type="entry name" value="ZF_RING_2"/>
    <property type="match status" value="1"/>
</dbReference>
<keyword evidence="12" id="KW-0687">Ribonucleoprotein</keyword>
<dbReference type="Pfam" id="PF13765">
    <property type="entry name" value="PRY"/>
    <property type="match status" value="1"/>
</dbReference>
<dbReference type="Pfam" id="PF00097">
    <property type="entry name" value="zf-C3HC4"/>
    <property type="match status" value="1"/>
</dbReference>
<keyword evidence="8" id="KW-0862">Zinc</keyword>
<keyword evidence="10 22" id="KW-0175">Coiled coil</keyword>
<keyword evidence="7 21" id="KW-0863">Zinc-finger</keyword>
<dbReference type="Proteomes" id="UP000010552">
    <property type="component" value="Unassembled WGS sequence"/>
</dbReference>
<evidence type="ECO:0000256" key="21">
    <source>
        <dbReference type="PROSITE-ProRule" id="PRU00024"/>
    </source>
</evidence>
<dbReference type="PANTHER" id="PTHR24103">
    <property type="entry name" value="E3 UBIQUITIN-PROTEIN LIGASE TRIM"/>
    <property type="match status" value="1"/>
</dbReference>
<dbReference type="InterPro" id="IPR043136">
    <property type="entry name" value="B30.2/SPRY_sf"/>
</dbReference>
<dbReference type="EMBL" id="KB030384">
    <property type="protein sequence ID" value="ELK17884.1"/>
    <property type="molecule type" value="Genomic_DNA"/>
</dbReference>
<evidence type="ECO:0000256" key="1">
    <source>
        <dbReference type="ARBA" id="ARBA00004201"/>
    </source>
</evidence>
<dbReference type="GO" id="GO:0000932">
    <property type="term" value="C:P-body"/>
    <property type="evidence" value="ECO:0007669"/>
    <property type="project" value="UniProtKB-SubCell"/>
</dbReference>
<gene>
    <name evidence="26" type="ORF">PAL_GLEAN10000640</name>
</gene>
<proteinExistence type="inferred from homology"/>
<evidence type="ECO:0000256" key="8">
    <source>
        <dbReference type="ARBA" id="ARBA00022833"/>
    </source>
</evidence>
<feature type="coiled-coil region" evidence="22">
    <location>
        <begin position="185"/>
        <end position="237"/>
    </location>
</feature>
<evidence type="ECO:0000256" key="15">
    <source>
        <dbReference type="ARBA" id="ARBA00072866"/>
    </source>
</evidence>
<dbReference type="GO" id="GO:0003677">
    <property type="term" value="F:DNA binding"/>
    <property type="evidence" value="ECO:0007669"/>
    <property type="project" value="UniProtKB-KW"/>
</dbReference>
<dbReference type="eggNOG" id="KOG2177">
    <property type="taxonomic scope" value="Eukaryota"/>
</dbReference>
<dbReference type="InterPro" id="IPR017907">
    <property type="entry name" value="Znf_RING_CS"/>
</dbReference>
<protein>
    <recommendedName>
        <fullName evidence="15">E3 ubiquitin-protein ligase TRIM21</fullName>
    </recommendedName>
    <alternativeName>
        <fullName evidence="17">52 kDa Ro protein</fullName>
    </alternativeName>
    <alternativeName>
        <fullName evidence="18">52 kDa ribonucleoprotein autoantigen Ro/SS-A</fullName>
    </alternativeName>
    <alternativeName>
        <fullName evidence="20">Ro(SS-A)</fullName>
    </alternativeName>
    <alternativeName>
        <fullName evidence="19">Sjoegren syndrome type A antigen</fullName>
    </alternativeName>
    <alternativeName>
        <fullName evidence="16">Tripartite motif-containing protein 21</fullName>
    </alternativeName>
</protein>
<dbReference type="GO" id="GO:0008270">
    <property type="term" value="F:zinc ion binding"/>
    <property type="evidence" value="ECO:0007669"/>
    <property type="project" value="UniProtKB-KW"/>
</dbReference>
<evidence type="ECO:0000313" key="27">
    <source>
        <dbReference type="Proteomes" id="UP000010552"/>
    </source>
</evidence>
<dbReference type="InterPro" id="IPR001870">
    <property type="entry name" value="B30.2/SPRY"/>
</dbReference>
<dbReference type="InterPro" id="IPR013320">
    <property type="entry name" value="ConA-like_dom_sf"/>
</dbReference>
<dbReference type="SUPFAM" id="SSF57845">
    <property type="entry name" value="B-box zinc-binding domain"/>
    <property type="match status" value="1"/>
</dbReference>
<dbReference type="GO" id="GO:0005776">
    <property type="term" value="C:autophagosome"/>
    <property type="evidence" value="ECO:0007669"/>
    <property type="project" value="UniProtKB-SubCell"/>
</dbReference>
<feature type="domain" description="B box-type" evidence="24">
    <location>
        <begin position="87"/>
        <end position="128"/>
    </location>
</feature>
<evidence type="ECO:0000256" key="18">
    <source>
        <dbReference type="ARBA" id="ARBA00078316"/>
    </source>
</evidence>
<dbReference type="Pfam" id="PF00622">
    <property type="entry name" value="SPRY"/>
    <property type="match status" value="1"/>
</dbReference>
<dbReference type="CDD" id="cd19772">
    <property type="entry name" value="Bbox2_TRIM21_C-IV"/>
    <property type="match status" value="1"/>
</dbReference>
<dbReference type="InterPro" id="IPR018957">
    <property type="entry name" value="Znf_C3HC4_RING-type"/>
</dbReference>
<evidence type="ECO:0000256" key="2">
    <source>
        <dbReference type="ARBA" id="ARBA00004210"/>
    </source>
</evidence>
<feature type="coiled-coil region" evidence="22">
    <location>
        <begin position="129"/>
        <end position="159"/>
    </location>
</feature>
<reference evidence="27" key="1">
    <citation type="journal article" date="2013" name="Science">
        <title>Comparative analysis of bat genomes provides insight into the evolution of flight and immunity.</title>
        <authorList>
            <person name="Zhang G."/>
            <person name="Cowled C."/>
            <person name="Shi Z."/>
            <person name="Huang Z."/>
            <person name="Bishop-Lilly K.A."/>
            <person name="Fang X."/>
            <person name="Wynne J.W."/>
            <person name="Xiong Z."/>
            <person name="Baker M.L."/>
            <person name="Zhao W."/>
            <person name="Tachedjian M."/>
            <person name="Zhu Y."/>
            <person name="Zhou P."/>
            <person name="Jiang X."/>
            <person name="Ng J."/>
            <person name="Yang L."/>
            <person name="Wu L."/>
            <person name="Xiao J."/>
            <person name="Feng Y."/>
            <person name="Chen Y."/>
            <person name="Sun X."/>
            <person name="Zhang Y."/>
            <person name="Marsh G.A."/>
            <person name="Crameri G."/>
            <person name="Broder C.C."/>
            <person name="Frey K.G."/>
            <person name="Wang L.F."/>
            <person name="Wang J."/>
        </authorList>
    </citation>
    <scope>NUCLEOTIDE SEQUENCE [LARGE SCALE GENOMIC DNA]</scope>
</reference>
<dbReference type="InterPro" id="IPR035831">
    <property type="entry name" value="PRY/SPRY_TRIM21"/>
</dbReference>
<dbReference type="FunCoup" id="L5L2E9">
    <property type="interactions" value="258"/>
</dbReference>
<dbReference type="SMART" id="SM00184">
    <property type="entry name" value="RING"/>
    <property type="match status" value="1"/>
</dbReference>
<dbReference type="SMART" id="SM00449">
    <property type="entry name" value="SPRY"/>
    <property type="match status" value="1"/>
</dbReference>
<evidence type="ECO:0000256" key="9">
    <source>
        <dbReference type="ARBA" id="ARBA00022884"/>
    </source>
</evidence>
<feature type="domain" description="B30.2/SPRY" evidence="25">
    <location>
        <begin position="270"/>
        <end position="469"/>
    </location>
</feature>
<evidence type="ECO:0000256" key="4">
    <source>
        <dbReference type="ARBA" id="ARBA00008518"/>
    </source>
</evidence>
<dbReference type="PROSITE" id="PS50119">
    <property type="entry name" value="ZF_BBOX"/>
    <property type="match status" value="1"/>
</dbReference>
<evidence type="ECO:0000259" key="25">
    <source>
        <dbReference type="PROSITE" id="PS50188"/>
    </source>
</evidence>
<dbReference type="GO" id="GO:0031410">
    <property type="term" value="C:cytoplasmic vesicle"/>
    <property type="evidence" value="ECO:0007669"/>
    <property type="project" value="UniProtKB-KW"/>
</dbReference>
<evidence type="ECO:0000256" key="5">
    <source>
        <dbReference type="ARBA" id="ARBA00022490"/>
    </source>
</evidence>
<evidence type="ECO:0000256" key="6">
    <source>
        <dbReference type="ARBA" id="ARBA00022723"/>
    </source>
</evidence>
<feature type="domain" description="RING-type" evidence="23">
    <location>
        <begin position="16"/>
        <end position="55"/>
    </location>
</feature>
<dbReference type="SUPFAM" id="SSF57850">
    <property type="entry name" value="RING/U-box"/>
    <property type="match status" value="1"/>
</dbReference>
<dbReference type="InterPro" id="IPR050143">
    <property type="entry name" value="TRIM/RBCC"/>
</dbReference>
<dbReference type="InterPro" id="IPR003879">
    <property type="entry name" value="Butyrophylin_SPRY"/>
</dbReference>
<dbReference type="Gene3D" id="2.60.120.920">
    <property type="match status" value="1"/>
</dbReference>
<evidence type="ECO:0000256" key="7">
    <source>
        <dbReference type="ARBA" id="ARBA00022771"/>
    </source>
</evidence>
<dbReference type="CDD" id="cd12900">
    <property type="entry name" value="SPRY_PRY_TRIM21"/>
    <property type="match status" value="1"/>
</dbReference>
<dbReference type="PROSITE" id="PS50188">
    <property type="entry name" value="B302_SPRY"/>
    <property type="match status" value="1"/>
</dbReference>
<evidence type="ECO:0000256" key="22">
    <source>
        <dbReference type="SAM" id="Coils"/>
    </source>
</evidence>
<dbReference type="AlphaFoldDB" id="L5L2E9"/>
<dbReference type="InterPro" id="IPR003877">
    <property type="entry name" value="SPRY_dom"/>
</dbReference>
<evidence type="ECO:0000256" key="16">
    <source>
        <dbReference type="ARBA" id="ARBA00076800"/>
    </source>
</evidence>
<evidence type="ECO:0000256" key="19">
    <source>
        <dbReference type="ARBA" id="ARBA00081331"/>
    </source>
</evidence>
<dbReference type="SUPFAM" id="SSF49899">
    <property type="entry name" value="Concanavalin A-like lectins/glucanases"/>
    <property type="match status" value="1"/>
</dbReference>
<evidence type="ECO:0000256" key="20">
    <source>
        <dbReference type="ARBA" id="ARBA00083069"/>
    </source>
</evidence>
<dbReference type="GO" id="GO:0010494">
    <property type="term" value="C:cytoplasmic stress granule"/>
    <property type="evidence" value="ECO:0007669"/>
    <property type="project" value="UniProtKB-SubCell"/>
</dbReference>
<keyword evidence="9" id="KW-0694">RNA-binding</keyword>
<organism evidence="26 27">
    <name type="scientific">Pteropus alecto</name>
    <name type="common">Black flying fox</name>
    <dbReference type="NCBI Taxonomy" id="9402"/>
    <lineage>
        <taxon>Eukaryota</taxon>
        <taxon>Metazoa</taxon>
        <taxon>Chordata</taxon>
        <taxon>Craniata</taxon>
        <taxon>Vertebrata</taxon>
        <taxon>Euteleostomi</taxon>
        <taxon>Mammalia</taxon>
        <taxon>Eutheria</taxon>
        <taxon>Laurasiatheria</taxon>
        <taxon>Chiroptera</taxon>
        <taxon>Yinpterochiroptera</taxon>
        <taxon>Pteropodoidea</taxon>
        <taxon>Pteropodidae</taxon>
        <taxon>Pteropodinae</taxon>
        <taxon>Pteropus</taxon>
    </lineage>
</organism>
<comment type="similarity">
    <text evidence="4">Belongs to the TRIM/RBCC family.</text>
</comment>
<dbReference type="GO" id="GO:0003723">
    <property type="term" value="F:RNA binding"/>
    <property type="evidence" value="ECO:0007669"/>
    <property type="project" value="UniProtKB-KW"/>
</dbReference>
<evidence type="ECO:0000256" key="11">
    <source>
        <dbReference type="ARBA" id="ARBA00023125"/>
    </source>
</evidence>
<keyword evidence="11" id="KW-0238">DNA-binding</keyword>
<dbReference type="FunFam" id="2.60.120.920:FF:000004">
    <property type="entry name" value="Butyrophilin subfamily 1 member A1"/>
    <property type="match status" value="1"/>
</dbReference>
<dbReference type="FunFam" id="3.30.40.10:FF:000144">
    <property type="entry name" value="Tripartite motif-containing 5 (Predicted)"/>
    <property type="match status" value="1"/>
</dbReference>
<evidence type="ECO:0000259" key="23">
    <source>
        <dbReference type="PROSITE" id="PS50089"/>
    </source>
</evidence>
<evidence type="ECO:0000256" key="3">
    <source>
        <dbReference type="ARBA" id="ARBA00004419"/>
    </source>
</evidence>
<keyword evidence="6" id="KW-0479">Metal-binding</keyword>
<dbReference type="PRINTS" id="PR01407">
    <property type="entry name" value="BUTYPHLNCDUF"/>
</dbReference>
<dbReference type="SMART" id="SM00336">
    <property type="entry name" value="BBOX"/>
    <property type="match status" value="1"/>
</dbReference>
<dbReference type="CDD" id="cd16596">
    <property type="entry name" value="RING-HC_TRIM21_C-IV"/>
    <property type="match status" value="1"/>
</dbReference>
<dbReference type="SMART" id="SM00589">
    <property type="entry name" value="PRY"/>
    <property type="match status" value="1"/>
</dbReference>